<evidence type="ECO:0000313" key="2">
    <source>
        <dbReference type="Proteomes" id="UP000622890"/>
    </source>
</evidence>
<dbReference type="AlphaFoldDB" id="A0A934W7U9"/>
<comment type="caution">
    <text evidence="1">The sequence shown here is derived from an EMBL/GenBank/DDBJ whole genome shotgun (WGS) entry which is preliminary data.</text>
</comment>
<sequence length="83" mass="9452">MGPYERKLNELVAVTNSLQGTGGSRALKAIIKDLNGHGPISELLYTLDRENFDRVIDLLVEFRNRGREEAFNDLHEEAVKRLK</sequence>
<organism evidence="1 2">
    <name type="scientific">Noviherbaspirillum pedocola</name>
    <dbReference type="NCBI Taxonomy" id="2801341"/>
    <lineage>
        <taxon>Bacteria</taxon>
        <taxon>Pseudomonadati</taxon>
        <taxon>Pseudomonadota</taxon>
        <taxon>Betaproteobacteria</taxon>
        <taxon>Burkholderiales</taxon>
        <taxon>Oxalobacteraceae</taxon>
        <taxon>Noviherbaspirillum</taxon>
    </lineage>
</organism>
<reference evidence="1" key="1">
    <citation type="submission" date="2021-01" db="EMBL/GenBank/DDBJ databases">
        <title>Genome sequence of strain Noviherbaspirillum sp. DKR-6.</title>
        <authorList>
            <person name="Chaudhary D.K."/>
        </authorList>
    </citation>
    <scope>NUCLEOTIDE SEQUENCE</scope>
    <source>
        <strain evidence="1">DKR-6</strain>
    </source>
</reference>
<proteinExistence type="predicted"/>
<dbReference type="RefSeq" id="WP_200596497.1">
    <property type="nucleotide sequence ID" value="NZ_JAEPBG010000015.1"/>
</dbReference>
<dbReference type="Proteomes" id="UP000622890">
    <property type="component" value="Unassembled WGS sequence"/>
</dbReference>
<evidence type="ECO:0000313" key="1">
    <source>
        <dbReference type="EMBL" id="MBK4737862.1"/>
    </source>
</evidence>
<keyword evidence="2" id="KW-1185">Reference proteome</keyword>
<dbReference type="EMBL" id="JAEPBG010000015">
    <property type="protein sequence ID" value="MBK4737862.1"/>
    <property type="molecule type" value="Genomic_DNA"/>
</dbReference>
<accession>A0A934W7U9</accession>
<name>A0A934W7U9_9BURK</name>
<gene>
    <name evidence="1" type="ORF">JJB74_24845</name>
</gene>
<protein>
    <submittedName>
        <fullName evidence="1">Uncharacterized protein</fullName>
    </submittedName>
</protein>